<dbReference type="SUPFAM" id="SSF53300">
    <property type="entry name" value="vWA-like"/>
    <property type="match status" value="1"/>
</dbReference>
<dbReference type="GO" id="GO:0007155">
    <property type="term" value="P:cell adhesion"/>
    <property type="evidence" value="ECO:0007669"/>
    <property type="project" value="InterPro"/>
</dbReference>
<dbReference type="InterPro" id="IPR036737">
    <property type="entry name" value="OmpA-like_sf"/>
</dbReference>
<dbReference type="Pfam" id="PF00092">
    <property type="entry name" value="VWA"/>
    <property type="match status" value="1"/>
</dbReference>
<dbReference type="InterPro" id="IPR003367">
    <property type="entry name" value="Thrombospondin_3-like_rpt"/>
</dbReference>
<protein>
    <submittedName>
        <fullName evidence="8">Outer membrane protein</fullName>
    </submittedName>
</protein>
<keyword evidence="4" id="KW-0998">Cell outer membrane</keyword>
<proteinExistence type="predicted"/>
<dbReference type="InterPro" id="IPR028974">
    <property type="entry name" value="TSP_type-3_rpt"/>
</dbReference>
<dbReference type="SMART" id="SM00327">
    <property type="entry name" value="VWA"/>
    <property type="match status" value="1"/>
</dbReference>
<dbReference type="GO" id="GO:0009279">
    <property type="term" value="C:cell outer membrane"/>
    <property type="evidence" value="ECO:0007669"/>
    <property type="project" value="UniProtKB-SubCell"/>
</dbReference>
<dbReference type="Pfam" id="PF02412">
    <property type="entry name" value="TSP_3"/>
    <property type="match status" value="2"/>
</dbReference>
<feature type="domain" description="OmpA-like" evidence="7">
    <location>
        <begin position="270"/>
        <end position="385"/>
    </location>
</feature>
<dbReference type="Proteomes" id="UP000218542">
    <property type="component" value="Unassembled WGS sequence"/>
</dbReference>
<keyword evidence="3 5" id="KW-0472">Membrane</keyword>
<dbReference type="InterPro" id="IPR002035">
    <property type="entry name" value="VWF_A"/>
</dbReference>
<organism evidence="8 9">
    <name type="scientific">Candidatus Scalindua japonica</name>
    <dbReference type="NCBI Taxonomy" id="1284222"/>
    <lineage>
        <taxon>Bacteria</taxon>
        <taxon>Pseudomonadati</taxon>
        <taxon>Planctomycetota</taxon>
        <taxon>Candidatus Brocadiia</taxon>
        <taxon>Candidatus Brocadiales</taxon>
        <taxon>Candidatus Scalinduaceae</taxon>
        <taxon>Candidatus Scalindua</taxon>
    </lineage>
</organism>
<dbReference type="PROSITE" id="PS51123">
    <property type="entry name" value="OMPA_2"/>
    <property type="match status" value="1"/>
</dbReference>
<dbReference type="PROSITE" id="PS50234">
    <property type="entry name" value="VWFA"/>
    <property type="match status" value="1"/>
</dbReference>
<dbReference type="InterPro" id="IPR050330">
    <property type="entry name" value="Bact_OuterMem_StrucFunc"/>
</dbReference>
<dbReference type="Pfam" id="PF00691">
    <property type="entry name" value="OmpA"/>
    <property type="match status" value="1"/>
</dbReference>
<accession>A0A286TZB4</accession>
<evidence type="ECO:0000256" key="1">
    <source>
        <dbReference type="ARBA" id="ARBA00004442"/>
    </source>
</evidence>
<evidence type="ECO:0000313" key="8">
    <source>
        <dbReference type="EMBL" id="GAX61151.1"/>
    </source>
</evidence>
<dbReference type="InterPro" id="IPR006665">
    <property type="entry name" value="OmpA-like"/>
</dbReference>
<gene>
    <name evidence="8" type="ORF">SCALIN_C17_0185</name>
</gene>
<dbReference type="CDD" id="cd07185">
    <property type="entry name" value="OmpA_C-like"/>
    <property type="match status" value="1"/>
</dbReference>
<evidence type="ECO:0000259" key="7">
    <source>
        <dbReference type="PROSITE" id="PS51123"/>
    </source>
</evidence>
<comment type="caution">
    <text evidence="8">The sequence shown here is derived from an EMBL/GenBank/DDBJ whole genome shotgun (WGS) entry which is preliminary data.</text>
</comment>
<dbReference type="Gene3D" id="3.40.50.410">
    <property type="entry name" value="von Willebrand factor, type A domain"/>
    <property type="match status" value="1"/>
</dbReference>
<dbReference type="EMBL" id="BAOS01000017">
    <property type="protein sequence ID" value="GAX61151.1"/>
    <property type="molecule type" value="Genomic_DNA"/>
</dbReference>
<dbReference type="PANTHER" id="PTHR30329">
    <property type="entry name" value="STATOR ELEMENT OF FLAGELLAR MOTOR COMPLEX"/>
    <property type="match status" value="1"/>
</dbReference>
<dbReference type="SUPFAM" id="SSF103647">
    <property type="entry name" value="TSP type-3 repeat"/>
    <property type="match status" value="1"/>
</dbReference>
<comment type="subcellular location">
    <subcellularLocation>
        <location evidence="1">Cell outer membrane</location>
    </subcellularLocation>
</comment>
<evidence type="ECO:0000256" key="5">
    <source>
        <dbReference type="PROSITE-ProRule" id="PRU00473"/>
    </source>
</evidence>
<name>A0A286TZB4_9BACT</name>
<feature type="domain" description="VWFA" evidence="6">
    <location>
        <begin position="24"/>
        <end position="213"/>
    </location>
</feature>
<keyword evidence="9" id="KW-1185">Reference proteome</keyword>
<evidence type="ECO:0000313" key="9">
    <source>
        <dbReference type="Proteomes" id="UP000218542"/>
    </source>
</evidence>
<evidence type="ECO:0000256" key="4">
    <source>
        <dbReference type="ARBA" id="ARBA00023237"/>
    </source>
</evidence>
<evidence type="ECO:0000259" key="6">
    <source>
        <dbReference type="PROSITE" id="PS50234"/>
    </source>
</evidence>
<dbReference type="InterPro" id="IPR006664">
    <property type="entry name" value="OMP_bac"/>
</dbReference>
<dbReference type="GO" id="GO:0005509">
    <property type="term" value="F:calcium ion binding"/>
    <property type="evidence" value="ECO:0007669"/>
    <property type="project" value="InterPro"/>
</dbReference>
<dbReference type="PRINTS" id="PR01021">
    <property type="entry name" value="OMPADOMAIN"/>
</dbReference>
<keyword evidence="2" id="KW-0732">Signal</keyword>
<dbReference type="Gene3D" id="3.30.1330.60">
    <property type="entry name" value="OmpA-like domain"/>
    <property type="match status" value="1"/>
</dbReference>
<evidence type="ECO:0000256" key="2">
    <source>
        <dbReference type="ARBA" id="ARBA00022729"/>
    </source>
</evidence>
<dbReference type="SUPFAM" id="SSF103088">
    <property type="entry name" value="OmpA-like"/>
    <property type="match status" value="1"/>
</dbReference>
<dbReference type="InterPro" id="IPR036465">
    <property type="entry name" value="vWFA_dom_sf"/>
</dbReference>
<evidence type="ECO:0000256" key="3">
    <source>
        <dbReference type="ARBA" id="ARBA00023136"/>
    </source>
</evidence>
<reference evidence="9" key="1">
    <citation type="journal article" date="2017" name="Environ. Microbiol. Rep.">
        <title>Genetic Diversity of Marine Anaerobic Ammonium-Oxidizing Bacteria as Revealed by Genomic and Proteomic Analyses of 'Candidatus Scalindua japonica'.</title>
        <authorList>
            <person name="Oshiki M."/>
            <person name="Mizuto K."/>
            <person name="Kimura Z."/>
            <person name="Kindaichi T."/>
            <person name="Satoh H."/>
            <person name="Okabe S."/>
        </authorList>
    </citation>
    <scope>NUCLEOTIDE SEQUENCE [LARGE SCALE GENOMIC DNA]</scope>
    <source>
        <strain evidence="9">husup-a2</strain>
    </source>
</reference>
<dbReference type="PANTHER" id="PTHR30329:SF21">
    <property type="entry name" value="LIPOPROTEIN YIAD-RELATED"/>
    <property type="match status" value="1"/>
</dbReference>
<sequence>MDTLPPQSQTQGLQIAGYVPKVDSFIIILDSSSSMSSVYKDKIGGRYSRFTIAKDIISRMNNALPQMKIQGTLQRFGYGYLDKGKLTEAVYGPTTHSKPDLEYALQSIISPGGHSPAGLAIGATSEILGSTRGKSAVILISDGEKLKDEPLIKVKTLKNQFGDRTCLYTIWVGSKTESREFMEKLASEMRCGFSVTAEEIATNEEMADFIRKVFLARDSDGDGVPDDADKCPDTPPGIKVNAFGCAVDSDGDGVADDKDRCPGTPRGAIVDNRGCWVVKGVKFDYKKWDVKPQFNTNLDNIINILKRAPHLKIRVEGHTDNIGSAKYNLELSRKRAKAIKDYLIKKGIGKSRITSVGLGLSKPIATNDTKEGRALNRRAELIPVK</sequence>
<dbReference type="AlphaFoldDB" id="A0A286TZB4"/>